<gene>
    <name evidence="3" type="ORF">SCLAV_1915</name>
</gene>
<evidence type="ECO:0000256" key="1">
    <source>
        <dbReference type="SAM" id="MobiDB-lite"/>
    </source>
</evidence>
<dbReference type="Proteomes" id="UP000002357">
    <property type="component" value="Chromosome"/>
</dbReference>
<dbReference type="RefSeq" id="WP_003960553.1">
    <property type="nucleotide sequence ID" value="NZ_CM000913.1"/>
</dbReference>
<feature type="region of interest" description="Disordered" evidence="1">
    <location>
        <begin position="106"/>
        <end position="145"/>
    </location>
</feature>
<dbReference type="SUPFAM" id="SSF51658">
    <property type="entry name" value="Xylose isomerase-like"/>
    <property type="match status" value="1"/>
</dbReference>
<proteinExistence type="predicted"/>
<reference evidence="3 4" key="1">
    <citation type="journal article" date="2010" name="Genome Biol. Evol.">
        <title>The sequence of a 1.8-mb bacterial linear plasmid reveals a rich evolutionary reservoir of secondary metabolic pathways.</title>
        <authorList>
            <person name="Medema M.H."/>
            <person name="Trefzer A."/>
            <person name="Kovalchuk A."/>
            <person name="van den Berg M."/>
            <person name="Mueller U."/>
            <person name="Heijne W."/>
            <person name="Wu L."/>
            <person name="Alam M.T."/>
            <person name="Ronning C.M."/>
            <person name="Nierman W.C."/>
            <person name="Bovenberg R.A.L."/>
            <person name="Breitling R."/>
            <person name="Takano E."/>
        </authorList>
    </citation>
    <scope>NUCLEOTIDE SEQUENCE [LARGE SCALE GENOMIC DNA]</scope>
    <source>
        <strain evidence="4">ATCC 27064 / DSM 738 / JCM 4710 / NBRC 13307 / NCIMB 12785 / NRRL 3585 / VKM Ac-602</strain>
    </source>
</reference>
<evidence type="ECO:0000259" key="2">
    <source>
        <dbReference type="Pfam" id="PF01261"/>
    </source>
</evidence>
<dbReference type="EMBL" id="CM000913">
    <property type="protein sequence ID" value="EFG06988.1"/>
    <property type="molecule type" value="Genomic_DNA"/>
</dbReference>
<accession>E2Q4F0</accession>
<dbReference type="eggNOG" id="COG1082">
    <property type="taxonomic scope" value="Bacteria"/>
</dbReference>
<dbReference type="InterPro" id="IPR013022">
    <property type="entry name" value="Xyl_isomerase-like_TIM-brl"/>
</dbReference>
<sequence>MRFAFSTLGVPGMPMADVAALAADSGYQGVELRAAPDEPVHPGLSGPERRSVAREFERAGVKILAVCGYTAVAAEGDDARVLQEIGELIRLARDLGAAGVRLFPGGTADAPVGPPLDGTPGDVSTDGTTGGAAGDGTGRPGGGPDAIAARRLGRAAGAAVGAGVRLLLETHDSHPTGAAVSRVLGPVGHQGAGAVWDVLHPWLGGEEPAATHAALAPFLGHVQVKDVAGRDDLAPLPLGAGALPLAECLARLAPGTWLSWEYEKRWHPGAEELPGLLVPGRVHLEELLARRD</sequence>
<dbReference type="OrthoDB" id="9815124at2"/>
<keyword evidence="4" id="KW-1185">Reference proteome</keyword>
<dbReference type="InterPro" id="IPR050312">
    <property type="entry name" value="IolE/XylAMocC-like"/>
</dbReference>
<dbReference type="PANTHER" id="PTHR12110">
    <property type="entry name" value="HYDROXYPYRUVATE ISOMERASE"/>
    <property type="match status" value="1"/>
</dbReference>
<feature type="compositionally biased region" description="Gly residues" evidence="1">
    <location>
        <begin position="128"/>
        <end position="144"/>
    </location>
</feature>
<organism evidence="3 4">
    <name type="scientific">Streptomyces clavuligerus</name>
    <dbReference type="NCBI Taxonomy" id="1901"/>
    <lineage>
        <taxon>Bacteria</taxon>
        <taxon>Bacillati</taxon>
        <taxon>Actinomycetota</taxon>
        <taxon>Actinomycetes</taxon>
        <taxon>Kitasatosporales</taxon>
        <taxon>Streptomycetaceae</taxon>
        <taxon>Streptomyces</taxon>
    </lineage>
</organism>
<dbReference type="InterPro" id="IPR036237">
    <property type="entry name" value="Xyl_isomerase-like_sf"/>
</dbReference>
<protein>
    <submittedName>
        <fullName evidence="3">Xylose isomerase domain protein TIM barrel</fullName>
    </submittedName>
</protein>
<dbReference type="Gene3D" id="3.20.20.150">
    <property type="entry name" value="Divalent-metal-dependent TIM barrel enzymes"/>
    <property type="match status" value="1"/>
</dbReference>
<keyword evidence="3" id="KW-0413">Isomerase</keyword>
<dbReference type="AlphaFoldDB" id="E2Q4F0"/>
<dbReference type="GO" id="GO:0016853">
    <property type="term" value="F:isomerase activity"/>
    <property type="evidence" value="ECO:0007669"/>
    <property type="project" value="UniProtKB-KW"/>
</dbReference>
<feature type="domain" description="Xylose isomerase-like TIM barrel" evidence="2">
    <location>
        <begin position="20"/>
        <end position="268"/>
    </location>
</feature>
<evidence type="ECO:0000313" key="4">
    <source>
        <dbReference type="Proteomes" id="UP000002357"/>
    </source>
</evidence>
<dbReference type="GeneID" id="93731493"/>
<dbReference type="PANTHER" id="PTHR12110:SF21">
    <property type="entry name" value="XYLOSE ISOMERASE-LIKE TIM BARREL DOMAIN-CONTAINING PROTEIN"/>
    <property type="match status" value="1"/>
</dbReference>
<name>E2Q4F0_STRCL</name>
<dbReference type="Pfam" id="PF01261">
    <property type="entry name" value="AP_endonuc_2"/>
    <property type="match status" value="1"/>
</dbReference>
<evidence type="ECO:0000313" key="3">
    <source>
        <dbReference type="EMBL" id="EFG06988.1"/>
    </source>
</evidence>
<feature type="compositionally biased region" description="Low complexity" evidence="1">
    <location>
        <begin position="118"/>
        <end position="127"/>
    </location>
</feature>